<dbReference type="InterPro" id="IPR056647">
    <property type="entry name" value="DUF7745"/>
</dbReference>
<gene>
    <name evidence="2" type="ORF">J1N35_019593</name>
</gene>
<dbReference type="PANTHER" id="PTHR48200">
    <property type="entry name" value="PROTEIN, PUTATIVE-RELATED"/>
    <property type="match status" value="1"/>
</dbReference>
<dbReference type="Proteomes" id="UP000828251">
    <property type="component" value="Unassembled WGS sequence"/>
</dbReference>
<dbReference type="PANTHER" id="PTHR48200:SF1">
    <property type="entry name" value="AMINOTRANSFERASE-LIKE PLANT MOBILE DOMAIN-CONTAINING PROTEIN"/>
    <property type="match status" value="1"/>
</dbReference>
<dbReference type="EMBL" id="JAIQCV010000006">
    <property type="protein sequence ID" value="KAH1092336.1"/>
    <property type="molecule type" value="Genomic_DNA"/>
</dbReference>
<proteinExistence type="predicted"/>
<name>A0A9D4A8D1_9ROSI</name>
<protein>
    <recommendedName>
        <fullName evidence="1">DUF7745 domain-containing protein</fullName>
    </recommendedName>
</protein>
<dbReference type="OrthoDB" id="990598at2759"/>
<feature type="domain" description="DUF7745" evidence="1">
    <location>
        <begin position="5"/>
        <end position="98"/>
    </location>
</feature>
<dbReference type="AlphaFoldDB" id="A0A9D4A8D1"/>
<reference evidence="2 3" key="1">
    <citation type="journal article" date="2021" name="Plant Biotechnol. J.">
        <title>Multi-omics assisted identification of the key and species-specific regulatory components of drought-tolerant mechanisms in Gossypium stocksii.</title>
        <authorList>
            <person name="Yu D."/>
            <person name="Ke L."/>
            <person name="Zhang D."/>
            <person name="Wu Y."/>
            <person name="Sun Y."/>
            <person name="Mei J."/>
            <person name="Sun J."/>
            <person name="Sun Y."/>
        </authorList>
    </citation>
    <scope>NUCLEOTIDE SEQUENCE [LARGE SCALE GENOMIC DNA]</scope>
    <source>
        <strain evidence="3">cv. E1</strain>
        <tissue evidence="2">Leaf</tissue>
    </source>
</reference>
<dbReference type="Pfam" id="PF24924">
    <property type="entry name" value="DUF7745"/>
    <property type="match status" value="1"/>
</dbReference>
<keyword evidence="3" id="KW-1185">Reference proteome</keyword>
<sequence length="251" mass="28977">MVPNVVLYRCGNFDWVPLPRIWGAVGYAPLLVLRQYKARQCIPATQGLAQCEFSYKGDNYKKKIREISEAWKRTCYVKVLTEDPTTSLEYKGWFSKRINDNIPRPSLEGVRSMEECLRVVPSEIEIMKQEFKRKSLELGKKIEKLEKEKNVPKFGRGRSKTIGRKRSSILKQEKGIARRSSIILSIKFKNRDYLMGEAIVEIREVADHLQALAAQADMLSVKYKLESDRGRELASLFDRVKTLGLRAKAYL</sequence>
<evidence type="ECO:0000259" key="1">
    <source>
        <dbReference type="Pfam" id="PF24924"/>
    </source>
</evidence>
<evidence type="ECO:0000313" key="2">
    <source>
        <dbReference type="EMBL" id="KAH1092336.1"/>
    </source>
</evidence>
<accession>A0A9D4A8D1</accession>
<organism evidence="2 3">
    <name type="scientific">Gossypium stocksii</name>
    <dbReference type="NCBI Taxonomy" id="47602"/>
    <lineage>
        <taxon>Eukaryota</taxon>
        <taxon>Viridiplantae</taxon>
        <taxon>Streptophyta</taxon>
        <taxon>Embryophyta</taxon>
        <taxon>Tracheophyta</taxon>
        <taxon>Spermatophyta</taxon>
        <taxon>Magnoliopsida</taxon>
        <taxon>eudicotyledons</taxon>
        <taxon>Gunneridae</taxon>
        <taxon>Pentapetalae</taxon>
        <taxon>rosids</taxon>
        <taxon>malvids</taxon>
        <taxon>Malvales</taxon>
        <taxon>Malvaceae</taxon>
        <taxon>Malvoideae</taxon>
        <taxon>Gossypium</taxon>
    </lineage>
</organism>
<comment type="caution">
    <text evidence="2">The sequence shown here is derived from an EMBL/GenBank/DDBJ whole genome shotgun (WGS) entry which is preliminary data.</text>
</comment>
<evidence type="ECO:0000313" key="3">
    <source>
        <dbReference type="Proteomes" id="UP000828251"/>
    </source>
</evidence>